<sequence>MSSPGQQSNTAPSAASSAGPALARSRKSSTTSLGSMPARLVQPPTLKPPSANVKLDLSSASAEDHPSSLTGVRPKAKAGPPTVSSSTGNHPIASSEVWRSSAAKRAEKAWAIQSEKALQSDSKFKKYTSMVERTLATFDSVSEWADFISFLSRLLKAFQAFPQFNVIPRKLIVAKRLSQCLNPALPSGVHQRALDVYIHILSVIGSDGLRRDLQIWTPGILPFFQFASTSVKPTLLTIFEKHYLPLHEDLRPVMKALLLALLPGLEEETGEFFDRVLTLLDNVCRSVGRPFFLQNIWLVLITTPATRLAALNFLTRRMPRLNDEVDPQSVVGKDLGLMVRGFAHALEDETLLVRRSALDLLVTHMRMDKPTFCKFIKQTDRVLLVRSALAVVLRRDLSLNRRLYSWLLGAAEGIEGQQSYLQKHGLNLVRLALKEDFYADEQAVDASDRQRPYKIFISLLDKWEIGQPLTRVLILDAFQALSRHITGQNPDDLLTTGRMLFEVIDPFVCYRQFFLAIKRQLVGNDASEPGHGQEESYPPDSAIQLLCFVLKTFRVHDEESRQIHLPLLFSSLVEMLEIQAQRSGLDDALLDAGLILDALELGNLILLNIPASVFVSVAPTEDAVTRSPIVDFLQHAAAFYESDESNTAEAAERFLGFHDHLTSLDLLSKSSTLSLKFADAIKRAEMNREKTERRDIFVRTLKMFSDLLGTLERAEDPTVSSLVRSSNLASVKVPWNPEPWAHQLLAHLREAPIFAEVERIIDALLSSSSCKALQAPLRIDSHEIMEATLVKLLHYLEPQRSPYHARAVDLIWGIERQCMSGKVETILCRQLTVGDFTQRARAADAFGALWRLSEESLIDVLHAPMLIIVDKLRSSDGDERQLAESWLRSSLKSYTRLVDSLFVHLLDPSVARRSVVLACGSIKIDAQEYTKPFDQEQVNYTLSVILSLAKFGGQGFTRALKTSGMGKTSNISLAELIDQGVISTQSSYLDVLLDAVTVFLQSEPEPGLTSHMAKANAATHSLAIDLLQTIVPRGSLDAARLRQLESLLVESVLLSIASAKLERQNKMLHALHSVIHAQATSSAPINGLERRMPSTSLHGDGREEGFSAEIPPISKPTSKTIAPHPLLLEMIRRGLATQSNRPVLQHWADFVLMTISYYRKNVTSLLLPINECVCSLLQQSLEEIDASYALPLSRPSLGASTLLQATDAACLTSDSDLTLLINVSERVLLQALGEDPQVSRATRDESVSGQSSTEKSLASTADGSGGLLGYVSNVFAPDTPTIPGPSPLALSERSQNLHLAVRTLHSAWAMSEKAGSERDAKTLMLENLTSKVKLRCRRAFERIYRAHSGEVVEYLVDCWLKSRDGSTDLAGRGSQAAFEVLDFVAPSAQIVVTFLCDVISTRTSPSSDRGKRLPAAICVPEGGLFFFLDAYLARMEAPLAVQVWPVIIMMVKDFVTNSSSHKLHIFPVLKVLTTVGEKLCQTTALEDKRIKRDLQENYAKLADFCILISGRSFDQTTWIRRSGKDNTDALEAEAAYDGDEKAAGLPAESSGKSLIDSINEFLAERCLTGLRKFGVDPDKINTICSNAIYYIVAPAFKSKSKSLEIDPYCLSVLAEMTRLPGTLKAWRTTVADAFLDPRFFTISPASSKTWGPIVYSLMAADKEKLSELIGKITAASSANIFTNREAEMLARAFNLRRLSFVIYSGDKDHFLPQLPNIQEKVVDILRTNVAELVHAEVYLCMRVLLCRFSGRHLASFWPVIITELMRLFENLVEDLPSDNSDGLHLVLSACKFLDLLLTTQSEDFQIHQWMFVTDTVDVAHPPDDWMAESIMDRLAVIINEKRTALTPSMEHGLKVHKVSDPFDFQESDDHATLAGTDTTSSLLVNGHKVGGVSKRSKSKKLRRPMLSMREVKGIEQLLEFFSSVSINSYESLYSCDEVDWEVVEESLVNDMFEGV</sequence>
<reference evidence="1 2" key="1">
    <citation type="journal article" date="2018" name="Mol. Biol. Evol.">
        <title>Broad Genomic Sampling Reveals a Smut Pathogenic Ancestry of the Fungal Clade Ustilaginomycotina.</title>
        <authorList>
            <person name="Kijpornyongpan T."/>
            <person name="Mondo S.J."/>
            <person name="Barry K."/>
            <person name="Sandor L."/>
            <person name="Lee J."/>
            <person name="Lipzen A."/>
            <person name="Pangilinan J."/>
            <person name="LaButti K."/>
            <person name="Hainaut M."/>
            <person name="Henrissat B."/>
            <person name="Grigoriev I.V."/>
            <person name="Spatafora J.W."/>
            <person name="Aime M.C."/>
        </authorList>
    </citation>
    <scope>NUCLEOTIDE SEQUENCE [LARGE SCALE GENOMIC DNA]</scope>
    <source>
        <strain evidence="1 2">SA 807</strain>
    </source>
</reference>
<dbReference type="EMBL" id="KZ819777">
    <property type="protein sequence ID" value="PWN52444.1"/>
    <property type="molecule type" value="Genomic_DNA"/>
</dbReference>
<protein>
    <submittedName>
        <fullName evidence="1">Uncharacterized protein</fullName>
    </submittedName>
</protein>
<proteinExistence type="predicted"/>
<name>A0ACD0P316_9BASI</name>
<accession>A0ACD0P316</accession>
<organism evidence="1 2">
    <name type="scientific">Violaceomyces palustris</name>
    <dbReference type="NCBI Taxonomy" id="1673888"/>
    <lineage>
        <taxon>Eukaryota</taxon>
        <taxon>Fungi</taxon>
        <taxon>Dikarya</taxon>
        <taxon>Basidiomycota</taxon>
        <taxon>Ustilaginomycotina</taxon>
        <taxon>Ustilaginomycetes</taxon>
        <taxon>Violaceomycetales</taxon>
        <taxon>Violaceomycetaceae</taxon>
        <taxon>Violaceomyces</taxon>
    </lineage>
</organism>
<evidence type="ECO:0000313" key="2">
    <source>
        <dbReference type="Proteomes" id="UP000245626"/>
    </source>
</evidence>
<gene>
    <name evidence="1" type="ORF">IE53DRAFT_367211</name>
</gene>
<dbReference type="Proteomes" id="UP000245626">
    <property type="component" value="Unassembled WGS sequence"/>
</dbReference>
<keyword evidence="2" id="KW-1185">Reference proteome</keyword>
<evidence type="ECO:0000313" key="1">
    <source>
        <dbReference type="EMBL" id="PWN52444.1"/>
    </source>
</evidence>